<protein>
    <recommendedName>
        <fullName evidence="5">Heterocyst differentiation related protein</fullName>
    </recommendedName>
</protein>
<keyword evidence="1" id="KW-0175">Coiled coil</keyword>
<comment type="caution">
    <text evidence="4">The sequence shown here is derived from an EMBL/GenBank/DDBJ whole genome shotgun (WGS) entry which is preliminary data.</text>
</comment>
<sequence>MSNNTAFLAGCAVTGVVALLLLKLDFGFSDRSLVIAPRLTNPQDSQTSPTPPPPPQPLQAPGSDLNQLQRGLERQQLTTEQLKTQLERQLLAGEQLKMQFEQQRMHSENLSAQLQQQQLLVATLNDRLARSNSEVCNNGGSFQVGLLGFIAGMVVVLAVGGGVVVLGTIALLSQPQRRSSSFEQTPFETVDIPPPYGFYSPPTEFLPPPRPLPMKSKRQR</sequence>
<feature type="transmembrane region" description="Helical" evidence="3">
    <location>
        <begin position="146"/>
        <end position="172"/>
    </location>
</feature>
<evidence type="ECO:0000256" key="3">
    <source>
        <dbReference type="SAM" id="Phobius"/>
    </source>
</evidence>
<organism evidence="4">
    <name type="scientific">Planktothricoides sp. SpSt-374</name>
    <dbReference type="NCBI Taxonomy" id="2282167"/>
    <lineage>
        <taxon>Bacteria</taxon>
        <taxon>Bacillati</taxon>
        <taxon>Cyanobacteriota</taxon>
        <taxon>Cyanophyceae</taxon>
        <taxon>Oscillatoriophycideae</taxon>
        <taxon>Oscillatoriales</taxon>
        <taxon>Oscillatoriaceae</taxon>
        <taxon>Planktothricoides</taxon>
    </lineage>
</organism>
<proteinExistence type="predicted"/>
<name>A0A7C3VNP7_9CYAN</name>
<reference evidence="4" key="1">
    <citation type="journal article" date="2020" name="mSystems">
        <title>Genome- and Community-Level Interaction Insights into Carbon Utilization and Element Cycling Functions of Hydrothermarchaeota in Hydrothermal Sediment.</title>
        <authorList>
            <person name="Zhou Z."/>
            <person name="Liu Y."/>
            <person name="Xu W."/>
            <person name="Pan J."/>
            <person name="Luo Z.H."/>
            <person name="Li M."/>
        </authorList>
    </citation>
    <scope>NUCLEOTIDE SEQUENCE [LARGE SCALE GENOMIC DNA]</scope>
    <source>
        <strain evidence="4">SpSt-374</strain>
    </source>
</reference>
<feature type="region of interest" description="Disordered" evidence="2">
    <location>
        <begin position="40"/>
        <end position="62"/>
    </location>
</feature>
<dbReference type="EMBL" id="DSPX01000250">
    <property type="protein sequence ID" value="HGG03597.1"/>
    <property type="molecule type" value="Genomic_DNA"/>
</dbReference>
<keyword evidence="3" id="KW-0812">Transmembrane</keyword>
<feature type="coiled-coil region" evidence="1">
    <location>
        <begin position="65"/>
        <end position="134"/>
    </location>
</feature>
<evidence type="ECO:0008006" key="5">
    <source>
        <dbReference type="Google" id="ProtNLM"/>
    </source>
</evidence>
<feature type="region of interest" description="Disordered" evidence="2">
    <location>
        <begin position="198"/>
        <end position="220"/>
    </location>
</feature>
<evidence type="ECO:0000256" key="2">
    <source>
        <dbReference type="SAM" id="MobiDB-lite"/>
    </source>
</evidence>
<keyword evidence="3" id="KW-1133">Transmembrane helix</keyword>
<dbReference type="AlphaFoldDB" id="A0A7C3VNP7"/>
<evidence type="ECO:0000256" key="1">
    <source>
        <dbReference type="SAM" id="Coils"/>
    </source>
</evidence>
<evidence type="ECO:0000313" key="4">
    <source>
        <dbReference type="EMBL" id="HGG03597.1"/>
    </source>
</evidence>
<accession>A0A7C3VNP7</accession>
<gene>
    <name evidence="4" type="ORF">ENR15_23905</name>
</gene>
<keyword evidence="3" id="KW-0472">Membrane</keyword>
<feature type="compositionally biased region" description="Pro residues" evidence="2">
    <location>
        <begin position="49"/>
        <end position="58"/>
    </location>
</feature>